<dbReference type="EC" id="4.1.2.13" evidence="3"/>
<evidence type="ECO:0000313" key="7">
    <source>
        <dbReference type="EMBL" id="GHH24598.1"/>
    </source>
</evidence>
<dbReference type="InterPro" id="IPR000741">
    <property type="entry name" value="FBA_I"/>
</dbReference>
<evidence type="ECO:0000256" key="6">
    <source>
        <dbReference type="ARBA" id="ARBA00029799"/>
    </source>
</evidence>
<sequence>MTTPGLAQSIGTIILNEETIRQTELSGARFAATIRDAGIIPGVKVDTGTIALAGHARVRITDGVDWLKARLEAFAVMRARFAKWRGVITIAADIPTRGCIEADAQTLARYVAICRQVGLLTVIEPEVLIDGRHDLARCAVVTEEVLHAVFRHADEQGVALASR</sequence>
<protein>
    <recommendedName>
        <fullName evidence="3">fructose-bisphosphate aldolase</fullName>
        <ecNumber evidence="3">4.1.2.13</ecNumber>
    </recommendedName>
    <alternativeName>
        <fullName evidence="6">Fructose-bisphosphate aldolase class I</fullName>
    </alternativeName>
</protein>
<proteinExistence type="inferred from homology"/>
<dbReference type="EMBL" id="BNAQ01000007">
    <property type="protein sequence ID" value="GHH24598.1"/>
    <property type="molecule type" value="Genomic_DNA"/>
</dbReference>
<reference evidence="8" key="1">
    <citation type="journal article" date="2019" name="Int. J. Syst. Evol. Microbiol.">
        <title>The Global Catalogue of Microorganisms (GCM) 10K type strain sequencing project: providing services to taxonomists for standard genome sequencing and annotation.</title>
        <authorList>
            <consortium name="The Broad Institute Genomics Platform"/>
            <consortium name="The Broad Institute Genome Sequencing Center for Infectious Disease"/>
            <person name="Wu L."/>
            <person name="Ma J."/>
        </authorList>
    </citation>
    <scope>NUCLEOTIDE SEQUENCE [LARGE SCALE GENOMIC DNA]</scope>
    <source>
        <strain evidence="8">CGMCC 1.8957</strain>
    </source>
</reference>
<dbReference type="InterPro" id="IPR013785">
    <property type="entry name" value="Aldolase_TIM"/>
</dbReference>
<evidence type="ECO:0000256" key="3">
    <source>
        <dbReference type="ARBA" id="ARBA00013068"/>
    </source>
</evidence>
<gene>
    <name evidence="7" type="ORF">GCM10008023_36840</name>
</gene>
<name>A0ABQ3LT76_9SPHN</name>
<keyword evidence="4" id="KW-0324">Glycolysis</keyword>
<evidence type="ECO:0000256" key="5">
    <source>
        <dbReference type="ARBA" id="ARBA00023239"/>
    </source>
</evidence>
<dbReference type="PANTHER" id="PTHR11627">
    <property type="entry name" value="FRUCTOSE-BISPHOSPHATE ALDOLASE"/>
    <property type="match status" value="1"/>
</dbReference>
<evidence type="ECO:0000256" key="2">
    <source>
        <dbReference type="ARBA" id="ARBA00010387"/>
    </source>
</evidence>
<comment type="caution">
    <text evidence="7">The sequence shown here is derived from an EMBL/GenBank/DDBJ whole genome shotgun (WGS) entry which is preliminary data.</text>
</comment>
<evidence type="ECO:0000256" key="1">
    <source>
        <dbReference type="ARBA" id="ARBA00004714"/>
    </source>
</evidence>
<dbReference type="Pfam" id="PF00274">
    <property type="entry name" value="Glycolytic"/>
    <property type="match status" value="1"/>
</dbReference>
<evidence type="ECO:0000313" key="8">
    <source>
        <dbReference type="Proteomes" id="UP000652430"/>
    </source>
</evidence>
<evidence type="ECO:0000256" key="4">
    <source>
        <dbReference type="ARBA" id="ARBA00023152"/>
    </source>
</evidence>
<dbReference type="SUPFAM" id="SSF51569">
    <property type="entry name" value="Aldolase"/>
    <property type="match status" value="1"/>
</dbReference>
<keyword evidence="5" id="KW-0456">Lyase</keyword>
<dbReference type="Gene3D" id="3.20.20.70">
    <property type="entry name" value="Aldolase class I"/>
    <property type="match status" value="1"/>
</dbReference>
<dbReference type="Proteomes" id="UP000652430">
    <property type="component" value="Unassembled WGS sequence"/>
</dbReference>
<comment type="similarity">
    <text evidence="2">Belongs to the class I fructose-bisphosphate aldolase family.</text>
</comment>
<organism evidence="7 8">
    <name type="scientific">Sphingomonas glacialis</name>
    <dbReference type="NCBI Taxonomy" id="658225"/>
    <lineage>
        <taxon>Bacteria</taxon>
        <taxon>Pseudomonadati</taxon>
        <taxon>Pseudomonadota</taxon>
        <taxon>Alphaproteobacteria</taxon>
        <taxon>Sphingomonadales</taxon>
        <taxon>Sphingomonadaceae</taxon>
        <taxon>Sphingomonas</taxon>
    </lineage>
</organism>
<comment type="pathway">
    <text evidence="1">Carbohydrate degradation; glycolysis; D-glyceraldehyde 3-phosphate and glycerone phosphate from D-glucose: step 4/4.</text>
</comment>
<accession>A0ABQ3LT76</accession>
<keyword evidence="8" id="KW-1185">Reference proteome</keyword>